<feature type="signal peptide" evidence="1">
    <location>
        <begin position="1"/>
        <end position="24"/>
    </location>
</feature>
<organism evidence="2 3">
    <name type="scientific">Haloferula helveola</name>
    <dbReference type="NCBI Taxonomy" id="490095"/>
    <lineage>
        <taxon>Bacteria</taxon>
        <taxon>Pseudomonadati</taxon>
        <taxon>Verrucomicrobiota</taxon>
        <taxon>Verrucomicrobiia</taxon>
        <taxon>Verrucomicrobiales</taxon>
        <taxon>Verrucomicrobiaceae</taxon>
        <taxon>Haloferula</taxon>
    </lineage>
</organism>
<proteinExistence type="predicted"/>
<keyword evidence="1" id="KW-0732">Signal</keyword>
<keyword evidence="3" id="KW-1185">Reference proteome</keyword>
<feature type="chain" id="PRO_5047322243" evidence="1">
    <location>
        <begin position="25"/>
        <end position="1989"/>
    </location>
</feature>
<evidence type="ECO:0000313" key="3">
    <source>
        <dbReference type="Proteomes" id="UP001374893"/>
    </source>
</evidence>
<gene>
    <name evidence="2" type="ORF">HAHE_08480</name>
</gene>
<dbReference type="RefSeq" id="WP_338688877.1">
    <property type="nucleotide sequence ID" value="NZ_AP024702.1"/>
</dbReference>
<sequence>MKLSRTLRGGAVAAFLVSFSPLHAVEPVIAPDDGTGSIAFPVLNAPFGNSTRVRKGMQELKTLSGGIRVEIQSLRCTAVTSSGPGGNLGGGRQTCDGTAVVVFENDSGLHHVVSVPVTVVTDTAAGSPGADNQDYDCDMVRLEGQLFGDPDFDLLRIEGGSEFGLPSPGRTTLTRLGPPGSDFAVDSFFDIEYRIDFQGAPGGAIPPTGGQVTESARCEQPLKMANGVPFEVTGDVRAVRAPDGIRVSGVGGGGGGGVIRLGAPALDPIYDELHWSYLASPTSNGLELPTDGDSLALAVHVRDLEINKFYKYKIEAACTNVGGNVEVTPDFSPLGAVGTQVQVWHDGRLVGSAFAPAGTVACSVPARDFQLRDVTVCRTPIYGATVQTAARQCRAGTPGDLVFVKELDKSSPKLCSTPGGDFLGSELRFVPVGATLRCDTIGHVDHGSSVSCVIDDNSVRIYDREGSPPRLRALGGGGLSKADSKRALEGLRVSNLGSSGQDGVSVDLGDDGRPPVRVEIEEIFTYQPTGGGSGGSIWLNARDAFGNPLGQLRLSDSSGSGGGGRVALADFSSVGSPTALVRVYQDDALVGEGTVGLGGLTPVAEIDDVPGEASLITACGKNELAPPFQLPCFFAEFDRPVLITPTGLPGPFTGNRIEILANAVSGTPNPLRFFEILTDETSDLILGEVSHISEQQPVWVWATGAPVFPPTLHTICPVTAKFDTSSGGGLPPGSEGLEFRVQISDLVDLGPDPAGGAGNLFDCTVEIAAQGLGGKKGYDYYKALGARCVIDTGTNPFAGKDVQQFDTEMVSLELTIVGDPDFDLLRIQCGSGLGLTPCPGQVTRTRLPSGNFNVDSFFDIEYRIDFQGGPGSPFAGVAGGDTFNSRWYMYQPQFIRWGLVHEERGGAVFGRSPTGGLTVSNLGSSGQDGVSIDLAGAHGGTVEWEPLAILPGGSIRVTTTGDASNSPHSSVNFDITVQRHAVDSFFDITYDCSALAPATTAVQVYNGPILVGEVPGADIGSLQAASTQPGIDPPPVVACSTYRSSGGGGGAIYIGPCQSVSFASPVSVTAGGGGPLVGDQVRLVCTGVELGRLSRITCGVANVPACEIRRTSVIMHGRLLSCDDGSVFRCWDGTCRLSVIGCPNDRPFRCVDGTCQISRNACPAATWPDNEISAVVSPRDAASGLATGKRQHRPLSVSVSGALMAHPGDTFRVSTSGTAGGLPNQSIGELEVVHDGFQLLTSVQWPYKLSAQTRVQIRETPLHEESGNTGSSPLYEGVAPPGGSPVLVDGAAPVVISTFGAAPSPGNPLNRPAYLNFSFVDPVLVIAPDGLPYLAREVILIPEDPALPEVGDLNDVTARFTGRTGLSVDEIFTGPHWSTGLSHRSRGSADLRDGVLDGSDGLVVSNLGSSGQDGVSIDLQEGEGVRVEFEPIELADPSSVLRCGVMEDLAGTSDEDRNDVVLRYNGHCSVSPESPPIVVRVVCRDSFGNAVGDFSLPSDDLGVCTPTVGPFLSVSECGWNPPLVTSLGATDPGPYLRFSEPVSFAASSGVSVQCSSLHIHCGDAVCVQYRETDWDFLITASNLPDVKIISTHVCHFRGHPHLGLGQARLKPGASPDQLVISNIGSSGQDGVSIDLEHAASFSTGGSGGEDKLTENVSLNFQPIPIRLNVPGGGGPNAGRITMDASGSFDPNGGPGVPLGTCAIDVDSDGDSVPIEVDFSALGVPNARVVVLQDGQFVGEFIHGDPVHPVVVGRVRSAGGPVVLTGCGYHASRGSQGAHWSDIWEVPIDCIPPGAAPGSGFVGNQILIYPEGDAVSVVPQTAGTYQFDLTVRDNPSLSSLPSLVMTGLPKNDFITWLQLHFTPAEIEVMASQNFQGDFDGDGCPDVCEFIEGTDPRVPDNTAGQGVAFSTVAGPPGSELIRLVYHTADVEGADVILRSTSDLQIWNEDPSQFRLISNNLQPDGRWRWEWEVLAPLGSQTRAFYGHVTVLK</sequence>
<protein>
    <submittedName>
        <fullName evidence="2">Histone H1 protein</fullName>
    </submittedName>
</protein>
<dbReference type="EMBL" id="AP024702">
    <property type="protein sequence ID" value="BCX46940.1"/>
    <property type="molecule type" value="Genomic_DNA"/>
</dbReference>
<dbReference type="Proteomes" id="UP001374893">
    <property type="component" value="Chromosome"/>
</dbReference>
<reference evidence="2 3" key="1">
    <citation type="submission" date="2021-06" db="EMBL/GenBank/DDBJ databases">
        <title>Complete genome of Haloferula helveola possessing various polysaccharide degrading enzymes.</title>
        <authorList>
            <person name="Takami H."/>
            <person name="Huang C."/>
            <person name="Hamasaki K."/>
        </authorList>
    </citation>
    <scope>NUCLEOTIDE SEQUENCE [LARGE SCALE GENOMIC DNA]</scope>
    <source>
        <strain evidence="2 3">CN-1</strain>
    </source>
</reference>
<evidence type="ECO:0000256" key="1">
    <source>
        <dbReference type="SAM" id="SignalP"/>
    </source>
</evidence>
<accession>A0ABN6H607</accession>
<name>A0ABN6H607_9BACT</name>
<evidence type="ECO:0000313" key="2">
    <source>
        <dbReference type="EMBL" id="BCX46940.1"/>
    </source>
</evidence>